<dbReference type="AlphaFoldDB" id="A0A1M5GK72"/>
<evidence type="ECO:0000256" key="3">
    <source>
        <dbReference type="ARBA" id="ARBA00022679"/>
    </source>
</evidence>
<dbReference type="PANTHER" id="PTHR46390:SF1">
    <property type="entry name" value="MANNOSE-1-PHOSPHATE GUANYLYLTRANSFERASE"/>
    <property type="match status" value="1"/>
</dbReference>
<evidence type="ECO:0000313" key="10">
    <source>
        <dbReference type="EMBL" id="SHG04109.1"/>
    </source>
</evidence>
<evidence type="ECO:0000256" key="5">
    <source>
        <dbReference type="ARBA" id="ARBA00022741"/>
    </source>
</evidence>
<comment type="catalytic activity">
    <reaction evidence="7">
        <text>alpha-D-mannose 1-phosphate + GTP + H(+) = GDP-alpha-D-mannose + diphosphate</text>
        <dbReference type="Rhea" id="RHEA:15229"/>
        <dbReference type="ChEBI" id="CHEBI:15378"/>
        <dbReference type="ChEBI" id="CHEBI:33019"/>
        <dbReference type="ChEBI" id="CHEBI:37565"/>
        <dbReference type="ChEBI" id="CHEBI:57527"/>
        <dbReference type="ChEBI" id="CHEBI:58409"/>
        <dbReference type="EC" id="2.7.7.13"/>
    </reaction>
</comment>
<keyword evidence="3 10" id="KW-0808">Transferase</keyword>
<dbReference type="SUPFAM" id="SSF53448">
    <property type="entry name" value="Nucleotide-diphospho-sugar transferases"/>
    <property type="match status" value="1"/>
</dbReference>
<feature type="domain" description="Nucleotidyl transferase" evidence="8">
    <location>
        <begin position="8"/>
        <end position="282"/>
    </location>
</feature>
<dbReference type="CDD" id="cd02509">
    <property type="entry name" value="GDP-M1P_Guanylyltransferase"/>
    <property type="match status" value="1"/>
</dbReference>
<evidence type="ECO:0000256" key="4">
    <source>
        <dbReference type="ARBA" id="ARBA00022695"/>
    </source>
</evidence>
<feature type="domain" description="MannoseP isomerase/GMP-like beta-helix" evidence="9">
    <location>
        <begin position="300"/>
        <end position="346"/>
    </location>
</feature>
<keyword evidence="11" id="KW-1185">Reference proteome</keyword>
<evidence type="ECO:0000259" key="8">
    <source>
        <dbReference type="Pfam" id="PF00483"/>
    </source>
</evidence>
<name>A0A1M5GK72_SALEC</name>
<dbReference type="GO" id="GO:0009298">
    <property type="term" value="P:GDP-mannose biosynthetic process"/>
    <property type="evidence" value="ECO:0007669"/>
    <property type="project" value="TreeGrafter"/>
</dbReference>
<sequence>MKNKNRYAILMAGGIGSRFWPDSTTKSPKQFQDVLGVGQTLIQTTFKRLVKLMPAENIIILTHLGFKDTIKEQLPEVKDDQIVLEPEMRNTAPSILLGALKIKKRNKDALIIVAPSDHWIQGEMEFQQNIEESFDIVAKNDKLITLGIEPTFPNTGYGYIKYKKDGDGAQPVLKFTEKPSFSRAEKFLEEGNYVWNAGIFIWSASFIIESFKQHQPEMTRLFEKGLSVFNTSEENNFLQNNYYKAQNVSIDYAIMEKSEAVYMLPAKFKWNDLGTWKSLEDELPEDDYGNTVVNARFFPMEASGNIVKTSNAKVVVLEGLKDYLVVENEEILLITPKENIQKVKKIREDVMDKFGEDLG</sequence>
<evidence type="ECO:0000256" key="6">
    <source>
        <dbReference type="ARBA" id="ARBA00023134"/>
    </source>
</evidence>
<keyword evidence="5" id="KW-0547">Nucleotide-binding</keyword>
<dbReference type="InterPro" id="IPR054566">
    <property type="entry name" value="ManC/GMP-like_b-helix"/>
</dbReference>
<evidence type="ECO:0000256" key="1">
    <source>
        <dbReference type="ARBA" id="ARBA00006115"/>
    </source>
</evidence>
<protein>
    <recommendedName>
        <fullName evidence="2">mannose-1-phosphate guanylyltransferase</fullName>
        <ecNumber evidence="2">2.7.7.13</ecNumber>
    </recommendedName>
</protein>
<evidence type="ECO:0000256" key="2">
    <source>
        <dbReference type="ARBA" id="ARBA00012387"/>
    </source>
</evidence>
<dbReference type="OrthoDB" id="9806359at2"/>
<dbReference type="Gene3D" id="3.90.550.10">
    <property type="entry name" value="Spore Coat Polysaccharide Biosynthesis Protein SpsA, Chain A"/>
    <property type="match status" value="1"/>
</dbReference>
<proteinExistence type="inferred from homology"/>
<evidence type="ECO:0000259" key="9">
    <source>
        <dbReference type="Pfam" id="PF22640"/>
    </source>
</evidence>
<dbReference type="Pfam" id="PF00483">
    <property type="entry name" value="NTP_transferase"/>
    <property type="match status" value="1"/>
</dbReference>
<keyword evidence="6" id="KW-0342">GTP-binding</keyword>
<dbReference type="InterPro" id="IPR051161">
    <property type="entry name" value="Mannose-6P_isomerase_type2"/>
</dbReference>
<dbReference type="Pfam" id="PF22640">
    <property type="entry name" value="ManC_GMP_beta-helix"/>
    <property type="match status" value="1"/>
</dbReference>
<dbReference type="GO" id="GO:0004475">
    <property type="term" value="F:mannose-1-phosphate guanylyltransferase (GTP) activity"/>
    <property type="evidence" value="ECO:0007669"/>
    <property type="project" value="UniProtKB-EC"/>
</dbReference>
<dbReference type="STRING" id="1073325.SAMN05444483_104199"/>
<dbReference type="InterPro" id="IPR049577">
    <property type="entry name" value="GMPP_N"/>
</dbReference>
<dbReference type="Proteomes" id="UP000183945">
    <property type="component" value="Unassembled WGS sequence"/>
</dbReference>
<gene>
    <name evidence="10" type="ORF">SAMN05444483_104199</name>
</gene>
<dbReference type="SUPFAM" id="SSF159283">
    <property type="entry name" value="Guanosine diphospho-D-mannose pyrophosphorylase/mannose-6-phosphate isomerase linker domain"/>
    <property type="match status" value="1"/>
</dbReference>
<comment type="similarity">
    <text evidence="1">Belongs to the mannose-6-phosphate isomerase type 2 family.</text>
</comment>
<reference evidence="11" key="1">
    <citation type="submission" date="2016-11" db="EMBL/GenBank/DDBJ databases">
        <authorList>
            <person name="Varghese N."/>
            <person name="Submissions S."/>
        </authorList>
    </citation>
    <scope>NUCLEOTIDE SEQUENCE [LARGE SCALE GENOMIC DNA]</scope>
    <source>
        <strain evidence="11">DSM 24579</strain>
    </source>
</reference>
<dbReference type="PANTHER" id="PTHR46390">
    <property type="entry name" value="MANNOSE-1-PHOSPHATE GUANYLYLTRANSFERASE"/>
    <property type="match status" value="1"/>
</dbReference>
<keyword evidence="4 10" id="KW-0548">Nucleotidyltransferase</keyword>
<dbReference type="InterPro" id="IPR029044">
    <property type="entry name" value="Nucleotide-diphossugar_trans"/>
</dbReference>
<evidence type="ECO:0000256" key="7">
    <source>
        <dbReference type="ARBA" id="ARBA00047343"/>
    </source>
</evidence>
<dbReference type="RefSeq" id="WP_072878756.1">
    <property type="nucleotide sequence ID" value="NZ_FQVT01000004.1"/>
</dbReference>
<dbReference type="FunFam" id="3.90.550.10:FF:000046">
    <property type="entry name" value="Mannose-1-phosphate guanylyltransferase (GDP)"/>
    <property type="match status" value="1"/>
</dbReference>
<organism evidence="10 11">
    <name type="scientific">Salegentibacter echinorum</name>
    <dbReference type="NCBI Taxonomy" id="1073325"/>
    <lineage>
        <taxon>Bacteria</taxon>
        <taxon>Pseudomonadati</taxon>
        <taxon>Bacteroidota</taxon>
        <taxon>Flavobacteriia</taxon>
        <taxon>Flavobacteriales</taxon>
        <taxon>Flavobacteriaceae</taxon>
        <taxon>Salegentibacter</taxon>
    </lineage>
</organism>
<dbReference type="GO" id="GO:0005525">
    <property type="term" value="F:GTP binding"/>
    <property type="evidence" value="ECO:0007669"/>
    <property type="project" value="UniProtKB-KW"/>
</dbReference>
<dbReference type="EMBL" id="FQVT01000004">
    <property type="protein sequence ID" value="SHG04109.1"/>
    <property type="molecule type" value="Genomic_DNA"/>
</dbReference>
<evidence type="ECO:0000313" key="11">
    <source>
        <dbReference type="Proteomes" id="UP000183945"/>
    </source>
</evidence>
<dbReference type="EC" id="2.7.7.13" evidence="2"/>
<dbReference type="InterPro" id="IPR005835">
    <property type="entry name" value="NTP_transferase_dom"/>
</dbReference>
<accession>A0A1M5GK72</accession>